<reference evidence="8" key="1">
    <citation type="submission" date="2022-07" db="EMBL/GenBank/DDBJ databases">
        <title>Genome analysis of Parmales, a sister group of diatoms, reveals the evolutionary specialization of diatoms from phago-mixotrophs to photoautotrophs.</title>
        <authorList>
            <person name="Ban H."/>
            <person name="Sato S."/>
            <person name="Yoshikawa S."/>
            <person name="Kazumasa Y."/>
            <person name="Nakamura Y."/>
            <person name="Ichinomiya M."/>
            <person name="Saitoh K."/>
            <person name="Sato N."/>
            <person name="Blanc-Mathieu R."/>
            <person name="Endo H."/>
            <person name="Kuwata A."/>
            <person name="Ogata H."/>
        </authorList>
    </citation>
    <scope>NUCLEOTIDE SEQUENCE</scope>
</reference>
<feature type="region of interest" description="Disordered" evidence="6">
    <location>
        <begin position="220"/>
        <end position="244"/>
    </location>
</feature>
<dbReference type="OrthoDB" id="61124at2759"/>
<dbReference type="InterPro" id="IPR012446">
    <property type="entry name" value="CRAC_channel"/>
</dbReference>
<feature type="transmembrane region" description="Helical" evidence="7">
    <location>
        <begin position="169"/>
        <end position="186"/>
    </location>
</feature>
<evidence type="ECO:0000313" key="9">
    <source>
        <dbReference type="Proteomes" id="UP001165082"/>
    </source>
</evidence>
<evidence type="ECO:0000256" key="5">
    <source>
        <dbReference type="ARBA" id="ARBA00023136"/>
    </source>
</evidence>
<organism evidence="8 9">
    <name type="scientific">Triparma retinervis</name>
    <dbReference type="NCBI Taxonomy" id="2557542"/>
    <lineage>
        <taxon>Eukaryota</taxon>
        <taxon>Sar</taxon>
        <taxon>Stramenopiles</taxon>
        <taxon>Ochrophyta</taxon>
        <taxon>Bolidophyceae</taxon>
        <taxon>Parmales</taxon>
        <taxon>Triparmaceae</taxon>
        <taxon>Triparma</taxon>
    </lineage>
</organism>
<comment type="caution">
    <text evidence="8">The sequence shown here is derived from an EMBL/GenBank/DDBJ whole genome shotgun (WGS) entry which is preliminary data.</text>
</comment>
<evidence type="ECO:0000256" key="2">
    <source>
        <dbReference type="ARBA" id="ARBA00008062"/>
    </source>
</evidence>
<dbReference type="GO" id="GO:0016020">
    <property type="term" value="C:membrane"/>
    <property type="evidence" value="ECO:0007669"/>
    <property type="project" value="UniProtKB-SubCell"/>
</dbReference>
<dbReference type="AlphaFoldDB" id="A0A9W7FGK5"/>
<evidence type="ECO:0000256" key="4">
    <source>
        <dbReference type="ARBA" id="ARBA00022989"/>
    </source>
</evidence>
<accession>A0A9W7FGK5</accession>
<name>A0A9W7FGK5_9STRA</name>
<comment type="similarity">
    <text evidence="2">Belongs to the Orai family.</text>
</comment>
<evidence type="ECO:0000256" key="7">
    <source>
        <dbReference type="SAM" id="Phobius"/>
    </source>
</evidence>
<feature type="transmembrane region" description="Helical" evidence="7">
    <location>
        <begin position="82"/>
        <end position="112"/>
    </location>
</feature>
<keyword evidence="4 7" id="KW-1133">Transmembrane helix</keyword>
<dbReference type="Pfam" id="PF07856">
    <property type="entry name" value="Orai-1"/>
    <property type="match status" value="1"/>
</dbReference>
<evidence type="ECO:0000256" key="3">
    <source>
        <dbReference type="ARBA" id="ARBA00022692"/>
    </source>
</evidence>
<dbReference type="PANTHER" id="PTHR31501">
    <property type="entry name" value="CALCIUM RELEASE-ACTIVATED CALCIUM CHANNEL PROTEIN 1"/>
    <property type="match status" value="1"/>
</dbReference>
<dbReference type="Gene3D" id="1.20.140.140">
    <property type="entry name" value="Calcium release-activated calcium channel protein Orai"/>
    <property type="match status" value="1"/>
</dbReference>
<keyword evidence="3 7" id="KW-0812">Transmembrane</keyword>
<evidence type="ECO:0000256" key="6">
    <source>
        <dbReference type="SAM" id="MobiDB-lite"/>
    </source>
</evidence>
<proteinExistence type="inferred from homology"/>
<gene>
    <name evidence="8" type="ORF">TrRE_jg836</name>
</gene>
<evidence type="ECO:0000313" key="8">
    <source>
        <dbReference type="EMBL" id="GMI11716.1"/>
    </source>
</evidence>
<keyword evidence="9" id="KW-1185">Reference proteome</keyword>
<feature type="transmembrane region" description="Helical" evidence="7">
    <location>
        <begin position="51"/>
        <end position="70"/>
    </location>
</feature>
<comment type="subcellular location">
    <subcellularLocation>
        <location evidence="1">Membrane</location>
        <topology evidence="1">Multi-pass membrane protein</topology>
    </subcellularLocation>
</comment>
<sequence>MFAPLTAGMNVADMAWEVKCREEDMKQRALENERRAIDDARRSVDEKAQQLKAISHLSALIAGFAMVVIVEVQIDNSLSPVLLAIFGLTVSIVVGTMLIAMLNCTLMLVAILRYNTVLREVPFGDFWRMRCEEDFKYALRCFNAGVPMFMATLGELGWVTYNSHPNRDIAASIITVVAGVTLLLWWSHTERKWTDFLLGGSDAKLYDPGNSLFPTVGMRGEGEGEGDVEEVRVKGVKGGEEQGN</sequence>
<protein>
    <submittedName>
        <fullName evidence="8">Uncharacterized protein</fullName>
    </submittedName>
</protein>
<dbReference type="PANTHER" id="PTHR31501:SF7">
    <property type="entry name" value="CALCIUM RELEASE-ACTIVATED CALCIUM CHANNEL PROTEIN 1"/>
    <property type="match status" value="1"/>
</dbReference>
<feature type="compositionally biased region" description="Basic and acidic residues" evidence="6">
    <location>
        <begin position="229"/>
        <end position="244"/>
    </location>
</feature>
<dbReference type="EMBL" id="BRXZ01000439">
    <property type="protein sequence ID" value="GMI11716.1"/>
    <property type="molecule type" value="Genomic_DNA"/>
</dbReference>
<keyword evidence="5 7" id="KW-0472">Membrane</keyword>
<dbReference type="Proteomes" id="UP001165082">
    <property type="component" value="Unassembled WGS sequence"/>
</dbReference>
<feature type="transmembrane region" description="Helical" evidence="7">
    <location>
        <begin position="137"/>
        <end position="157"/>
    </location>
</feature>
<dbReference type="InterPro" id="IPR038350">
    <property type="entry name" value="Orai_sf"/>
</dbReference>
<evidence type="ECO:0000256" key="1">
    <source>
        <dbReference type="ARBA" id="ARBA00004141"/>
    </source>
</evidence>